<protein>
    <submittedName>
        <fullName evidence="2">Uncharacterized protein</fullName>
    </submittedName>
</protein>
<sequence>MSATFERPVGAAADVKELEYIAALLQTSDEIKEDFIDASIDDEDIKYYLISRHGLKISREQVRETILEGFGGGNSEGECLDICEIVAALFIPTLRKIVDAAELEDGKQSGKKKGKKPFDGVGNNQDEVGSLKITYDLARNILEDTLRNILFRATGSARAQPLTPELIRKIFAAFDEMDLVQDDDLVSEMIKTAKGKREIGEVFLDVETLACALTFDIMRYDPLLENRATTHFLDAIGGGEVNLRVPGRNSPAGDKKGLKAKSGITGRIPRGEVTREFTIPWLDFAAETFRSRIQVIFVYVGFMVFYLVYKFNHRVVTVCSGDSFECSLGQSVVSFLIIMAASSFIGTLFFGLANAGNDGEKREKFS</sequence>
<feature type="transmembrane region" description="Helical" evidence="1">
    <location>
        <begin position="332"/>
        <end position="355"/>
    </location>
</feature>
<keyword evidence="1" id="KW-0472">Membrane</keyword>
<evidence type="ECO:0000313" key="2">
    <source>
        <dbReference type="EMBL" id="CAE4617144.1"/>
    </source>
</evidence>
<reference evidence="2" key="1">
    <citation type="submission" date="2021-01" db="EMBL/GenBank/DDBJ databases">
        <authorList>
            <person name="Corre E."/>
            <person name="Pelletier E."/>
            <person name="Niang G."/>
            <person name="Scheremetjew M."/>
            <person name="Finn R."/>
            <person name="Kale V."/>
            <person name="Holt S."/>
            <person name="Cochrane G."/>
            <person name="Meng A."/>
            <person name="Brown T."/>
            <person name="Cohen L."/>
        </authorList>
    </citation>
    <scope>NUCLEOTIDE SEQUENCE</scope>
    <source>
        <strain evidence="2">GSO104</strain>
    </source>
</reference>
<gene>
    <name evidence="2" type="ORF">DBRI00130_LOCUS20110</name>
</gene>
<dbReference type="EMBL" id="HBNS01025485">
    <property type="protein sequence ID" value="CAE4617144.1"/>
    <property type="molecule type" value="Transcribed_RNA"/>
</dbReference>
<accession>A0A7S4VA96</accession>
<name>A0A7S4VA96_9STRA</name>
<evidence type="ECO:0000256" key="1">
    <source>
        <dbReference type="SAM" id="Phobius"/>
    </source>
</evidence>
<proteinExistence type="predicted"/>
<feature type="transmembrane region" description="Helical" evidence="1">
    <location>
        <begin position="293"/>
        <end position="312"/>
    </location>
</feature>
<organism evidence="2">
    <name type="scientific">Ditylum brightwellii</name>
    <dbReference type="NCBI Taxonomy" id="49249"/>
    <lineage>
        <taxon>Eukaryota</taxon>
        <taxon>Sar</taxon>
        <taxon>Stramenopiles</taxon>
        <taxon>Ochrophyta</taxon>
        <taxon>Bacillariophyta</taxon>
        <taxon>Mediophyceae</taxon>
        <taxon>Lithodesmiophycidae</taxon>
        <taxon>Lithodesmiales</taxon>
        <taxon>Lithodesmiaceae</taxon>
        <taxon>Ditylum</taxon>
    </lineage>
</organism>
<dbReference type="AlphaFoldDB" id="A0A7S4VA96"/>
<keyword evidence="1" id="KW-1133">Transmembrane helix</keyword>
<keyword evidence="1" id="KW-0812">Transmembrane</keyword>